<gene>
    <name evidence="2" type="ORF">AV530_000560</name>
</gene>
<feature type="compositionally biased region" description="Polar residues" evidence="1">
    <location>
        <begin position="1"/>
        <end position="17"/>
    </location>
</feature>
<comment type="caution">
    <text evidence="2">The sequence shown here is derived from an EMBL/GenBank/DDBJ whole genome shotgun (WGS) entry which is preliminary data.</text>
</comment>
<evidence type="ECO:0000313" key="3">
    <source>
        <dbReference type="Proteomes" id="UP000190648"/>
    </source>
</evidence>
<dbReference type="EMBL" id="LSYS01009753">
    <property type="protein sequence ID" value="OPJ58811.1"/>
    <property type="molecule type" value="Genomic_DNA"/>
</dbReference>
<proteinExistence type="predicted"/>
<evidence type="ECO:0000256" key="1">
    <source>
        <dbReference type="SAM" id="MobiDB-lite"/>
    </source>
</evidence>
<accession>A0A1V4IFP1</accession>
<evidence type="ECO:0000313" key="2">
    <source>
        <dbReference type="EMBL" id="OPJ58811.1"/>
    </source>
</evidence>
<dbReference type="AlphaFoldDB" id="A0A1V4IFP1"/>
<reference evidence="2 3" key="1">
    <citation type="submission" date="2016-02" db="EMBL/GenBank/DDBJ databases">
        <title>Band-tailed pigeon sequencing and assembly.</title>
        <authorList>
            <person name="Soares A.E."/>
            <person name="Novak B.J."/>
            <person name="Rice E.S."/>
            <person name="O'Connell B."/>
            <person name="Chang D."/>
            <person name="Weber S."/>
            <person name="Shapiro B."/>
        </authorList>
    </citation>
    <scope>NUCLEOTIDE SEQUENCE [LARGE SCALE GENOMIC DNA]</scope>
    <source>
        <strain evidence="2">BTP2013</strain>
        <tissue evidence="2">Blood</tissue>
    </source>
</reference>
<name>A0A1V4IFP1_PATFA</name>
<protein>
    <submittedName>
        <fullName evidence="2">Uncharacterized protein</fullName>
    </submittedName>
</protein>
<dbReference type="Proteomes" id="UP000190648">
    <property type="component" value="Unassembled WGS sequence"/>
</dbReference>
<organism evidence="2 3">
    <name type="scientific">Patagioenas fasciata monilis</name>
    <dbReference type="NCBI Taxonomy" id="372326"/>
    <lineage>
        <taxon>Eukaryota</taxon>
        <taxon>Metazoa</taxon>
        <taxon>Chordata</taxon>
        <taxon>Craniata</taxon>
        <taxon>Vertebrata</taxon>
        <taxon>Euteleostomi</taxon>
        <taxon>Archelosauria</taxon>
        <taxon>Archosauria</taxon>
        <taxon>Dinosauria</taxon>
        <taxon>Saurischia</taxon>
        <taxon>Theropoda</taxon>
        <taxon>Coelurosauria</taxon>
        <taxon>Aves</taxon>
        <taxon>Neognathae</taxon>
        <taxon>Neoaves</taxon>
        <taxon>Columbimorphae</taxon>
        <taxon>Columbiformes</taxon>
        <taxon>Columbidae</taxon>
        <taxon>Patagioenas</taxon>
    </lineage>
</organism>
<sequence length="133" mass="14281">MTSHSFASPSSADQQVTRRGGRGSCDVPDGIDGCEEPRTHALPAAGVCCAPHRSAIYSLRQCCLNFTATVAILDGTSSTQIIPFLNEDSPTVHLDFPPAVLAFCKLLPRKPSCIFMKPATCEGNAFLHFQNDK</sequence>
<feature type="region of interest" description="Disordered" evidence="1">
    <location>
        <begin position="1"/>
        <end position="24"/>
    </location>
</feature>
<keyword evidence="3" id="KW-1185">Reference proteome</keyword>